<evidence type="ECO:0000313" key="2">
    <source>
        <dbReference type="EMBL" id="GAY32660.1"/>
    </source>
</evidence>
<dbReference type="PANTHER" id="PTHR33018:SF34">
    <property type="entry name" value="OS02G0472350 PROTEIN"/>
    <property type="match status" value="1"/>
</dbReference>
<dbReference type="AlphaFoldDB" id="A0A2H5MXC4"/>
<reference evidence="2 3" key="1">
    <citation type="journal article" date="2017" name="Front. Genet.">
        <title>Draft sequencing of the heterozygous diploid genome of Satsuma (Citrus unshiu Marc.) using a hybrid assembly approach.</title>
        <authorList>
            <person name="Shimizu T."/>
            <person name="Tanizawa Y."/>
            <person name="Mochizuki T."/>
            <person name="Nagasaki H."/>
            <person name="Yoshioka T."/>
            <person name="Toyoda A."/>
            <person name="Fujiyama A."/>
            <person name="Kaminuma E."/>
            <person name="Nakamura Y."/>
        </authorList>
    </citation>
    <scope>NUCLEOTIDE SEQUENCE [LARGE SCALE GENOMIC DNA]</scope>
    <source>
        <strain evidence="3">cv. Miyagawa wase</strain>
    </source>
</reference>
<protein>
    <submittedName>
        <fullName evidence="2">Uncharacterized protein</fullName>
    </submittedName>
</protein>
<comment type="caution">
    <text evidence="2">The sequence shown here is derived from an EMBL/GenBank/DDBJ whole genome shotgun (WGS) entry which is preliminary data.</text>
</comment>
<evidence type="ECO:0000256" key="1">
    <source>
        <dbReference type="SAM" id="MobiDB-lite"/>
    </source>
</evidence>
<dbReference type="EMBL" id="BDQV01001396">
    <property type="protein sequence ID" value="GAY32660.1"/>
    <property type="molecule type" value="Genomic_DNA"/>
</dbReference>
<dbReference type="Proteomes" id="UP000236630">
    <property type="component" value="Unassembled WGS sequence"/>
</dbReference>
<feature type="region of interest" description="Disordered" evidence="1">
    <location>
        <begin position="1"/>
        <end position="31"/>
    </location>
</feature>
<gene>
    <name evidence="2" type="ORF">CUMW_274090</name>
</gene>
<sequence length="388" mass="44153">MCESENNAYGGENNDSDPLDLNGRPSRGITKKASVFKRQSNSGQIVVEYNERGIPCGAEAIDMDQTIGMLARLVIPIVYNDWRKVPQIYKEELWKYIQEQRRKAQDARKQNQYNHSLGSGGYKRVVKKIEGRKSKSGEFKPEALPIVNRIDNLAREVKKGVMKVEGRDDILAKALGKPPVTGHMQGLGKFITASIQLKYISAHLNVSGKDSEGVSSNMKISSKKIGQQLDIDVVSSDNDEGDETIMQMKISEDIEHILSQAEEHSRILKMKRCEEIERFLTMAQELLRKLYEELKRIGMTMKYKFINLAAVLLSGRANTNKSRIDRTKIIVSQLEGIQSGQLCFMPYNPNNKVKVNWATVKFFGKKTYNEEEIDEIRKEWASFVLEKL</sequence>
<keyword evidence="3" id="KW-1185">Reference proteome</keyword>
<evidence type="ECO:0000313" key="3">
    <source>
        <dbReference type="Proteomes" id="UP000236630"/>
    </source>
</evidence>
<accession>A0A2H5MXC4</accession>
<feature type="non-terminal residue" evidence="2">
    <location>
        <position position="388"/>
    </location>
</feature>
<proteinExistence type="predicted"/>
<dbReference type="PANTHER" id="PTHR33018">
    <property type="entry name" value="OS10G0338966 PROTEIN-RELATED"/>
    <property type="match status" value="1"/>
</dbReference>
<name>A0A2H5MXC4_CITUN</name>
<organism evidence="2 3">
    <name type="scientific">Citrus unshiu</name>
    <name type="common">Satsuma mandarin</name>
    <name type="synonym">Citrus nobilis var. unshiu</name>
    <dbReference type="NCBI Taxonomy" id="55188"/>
    <lineage>
        <taxon>Eukaryota</taxon>
        <taxon>Viridiplantae</taxon>
        <taxon>Streptophyta</taxon>
        <taxon>Embryophyta</taxon>
        <taxon>Tracheophyta</taxon>
        <taxon>Spermatophyta</taxon>
        <taxon>Magnoliopsida</taxon>
        <taxon>eudicotyledons</taxon>
        <taxon>Gunneridae</taxon>
        <taxon>Pentapetalae</taxon>
        <taxon>rosids</taxon>
        <taxon>malvids</taxon>
        <taxon>Sapindales</taxon>
        <taxon>Rutaceae</taxon>
        <taxon>Aurantioideae</taxon>
        <taxon>Citrus</taxon>
    </lineage>
</organism>